<keyword evidence="7 9" id="KW-0811">Translocation</keyword>
<evidence type="ECO:0000256" key="8">
    <source>
        <dbReference type="ARBA" id="ARBA00023136"/>
    </source>
</evidence>
<keyword evidence="6 9" id="KW-1133">Transmembrane helix</keyword>
<keyword evidence="2 9" id="KW-0813">Transport</keyword>
<protein>
    <recommendedName>
        <fullName evidence="9">Sec-independent protein translocase protein TatB</fullName>
    </recommendedName>
</protein>
<comment type="function">
    <text evidence="9">Part of the twin-arginine translocation (Tat) system that transports large folded proteins containing a characteristic twin-arginine motif in their signal peptide across membranes. Together with TatC, TatB is part of a receptor directly interacting with Tat signal peptides. TatB may form an oligomeric binding site that transiently accommodates folded Tat precursor proteins before their translocation.</text>
</comment>
<dbReference type="EMBL" id="JAXIVU010000007">
    <property type="protein sequence ID" value="MDY7219296.1"/>
    <property type="molecule type" value="Genomic_DNA"/>
</dbReference>
<feature type="compositionally biased region" description="Polar residues" evidence="10">
    <location>
        <begin position="104"/>
        <end position="123"/>
    </location>
</feature>
<dbReference type="InterPro" id="IPR003369">
    <property type="entry name" value="TatA/B/E"/>
</dbReference>
<keyword evidence="5 9" id="KW-0653">Protein transport</keyword>
<keyword evidence="8 9" id="KW-0472">Membrane</keyword>
<evidence type="ECO:0000256" key="5">
    <source>
        <dbReference type="ARBA" id="ARBA00022927"/>
    </source>
</evidence>
<dbReference type="NCBIfam" id="TIGR01410">
    <property type="entry name" value="tatB"/>
    <property type="match status" value="1"/>
</dbReference>
<organism evidence="11 12">
    <name type="scientific">Denitrificimonas halotolerans</name>
    <dbReference type="NCBI Taxonomy" id="3098930"/>
    <lineage>
        <taxon>Bacteria</taxon>
        <taxon>Pseudomonadati</taxon>
        <taxon>Pseudomonadota</taxon>
        <taxon>Gammaproteobacteria</taxon>
        <taxon>Pseudomonadales</taxon>
        <taxon>Pseudomonadaceae</taxon>
        <taxon>Denitrificimonas</taxon>
    </lineage>
</organism>
<evidence type="ECO:0000256" key="10">
    <source>
        <dbReference type="SAM" id="MobiDB-lite"/>
    </source>
</evidence>
<feature type="region of interest" description="Disordered" evidence="10">
    <location>
        <begin position="81"/>
        <end position="123"/>
    </location>
</feature>
<evidence type="ECO:0000256" key="1">
    <source>
        <dbReference type="ARBA" id="ARBA00004167"/>
    </source>
</evidence>
<evidence type="ECO:0000313" key="11">
    <source>
        <dbReference type="EMBL" id="MDY7219296.1"/>
    </source>
</evidence>
<name>A0ABU5GQQ1_9GAMM</name>
<comment type="subunit">
    <text evidence="9">The Tat system comprises two distinct complexes: a TatABC complex, containing multiple copies of TatA, TatB and TatC subunits, and a separate TatA complex, containing only TatA subunits. Substrates initially bind to the TatABC complex, which probably triggers association of the separate TatA complex to form the active translocon.</text>
</comment>
<proteinExistence type="inferred from homology"/>
<evidence type="ECO:0000256" key="4">
    <source>
        <dbReference type="ARBA" id="ARBA00022692"/>
    </source>
</evidence>
<evidence type="ECO:0000256" key="9">
    <source>
        <dbReference type="HAMAP-Rule" id="MF_00237"/>
    </source>
</evidence>
<keyword evidence="3 9" id="KW-1003">Cell membrane</keyword>
<keyword evidence="12" id="KW-1185">Reference proteome</keyword>
<dbReference type="Proteomes" id="UP001294570">
    <property type="component" value="Unassembled WGS sequence"/>
</dbReference>
<dbReference type="Gene3D" id="1.20.5.3310">
    <property type="match status" value="1"/>
</dbReference>
<keyword evidence="4 9" id="KW-0812">Transmembrane</keyword>
<comment type="similarity">
    <text evidence="9">Belongs to the TatB family.</text>
</comment>
<accession>A0ABU5GQQ1</accession>
<dbReference type="PANTHER" id="PTHR33162:SF1">
    <property type="entry name" value="SEC-INDEPENDENT PROTEIN TRANSLOCASE PROTEIN TATA, CHLOROPLASTIC"/>
    <property type="match status" value="1"/>
</dbReference>
<evidence type="ECO:0000256" key="2">
    <source>
        <dbReference type="ARBA" id="ARBA00022448"/>
    </source>
</evidence>
<feature type="compositionally biased region" description="Basic and acidic residues" evidence="10">
    <location>
        <begin position="81"/>
        <end position="91"/>
    </location>
</feature>
<evidence type="ECO:0000313" key="12">
    <source>
        <dbReference type="Proteomes" id="UP001294570"/>
    </source>
</evidence>
<dbReference type="Pfam" id="PF02416">
    <property type="entry name" value="TatA_B_E"/>
    <property type="match status" value="1"/>
</dbReference>
<evidence type="ECO:0000256" key="6">
    <source>
        <dbReference type="ARBA" id="ARBA00022989"/>
    </source>
</evidence>
<dbReference type="HAMAP" id="MF_00237">
    <property type="entry name" value="TatB"/>
    <property type="match status" value="1"/>
</dbReference>
<dbReference type="InterPro" id="IPR018448">
    <property type="entry name" value="TatB"/>
</dbReference>
<comment type="caution">
    <text evidence="11">The sequence shown here is derived from an EMBL/GenBank/DDBJ whole genome shotgun (WGS) entry which is preliminary data.</text>
</comment>
<dbReference type="RefSeq" id="WP_321553391.1">
    <property type="nucleotide sequence ID" value="NZ_JAXIVU010000007.1"/>
</dbReference>
<evidence type="ECO:0000256" key="7">
    <source>
        <dbReference type="ARBA" id="ARBA00023010"/>
    </source>
</evidence>
<reference evidence="11 12" key="1">
    <citation type="submission" date="2023-12" db="EMBL/GenBank/DDBJ databases">
        <title>Denitrificimonas halotolerans sp. nov.,a novel species isolated from landfill leachate.</title>
        <authorList>
            <person name="Wang S."/>
        </authorList>
    </citation>
    <scope>NUCLEOTIDE SEQUENCE [LARGE SCALE GENOMIC DNA]</scope>
    <source>
        <strain evidence="11 12">JX-1</strain>
    </source>
</reference>
<evidence type="ECO:0000256" key="3">
    <source>
        <dbReference type="ARBA" id="ARBA00022475"/>
    </source>
</evidence>
<gene>
    <name evidence="9 11" type="primary">tatB</name>
    <name evidence="11" type="ORF">TOI97_06920</name>
</gene>
<dbReference type="PANTHER" id="PTHR33162">
    <property type="entry name" value="SEC-INDEPENDENT PROTEIN TRANSLOCASE PROTEIN TATA, CHLOROPLASTIC"/>
    <property type="match status" value="1"/>
</dbReference>
<comment type="subcellular location">
    <subcellularLocation>
        <location evidence="9">Cell membrane</location>
        <topology evidence="9">Single-pass membrane protein</topology>
    </subcellularLocation>
    <subcellularLocation>
        <location evidence="1">Membrane</location>
        <topology evidence="1">Single-pass membrane protein</topology>
    </subcellularLocation>
</comment>
<sequence length="123" mass="13797">MFDLGFSELILIGIVALLVLGPERLPGAARVAGLWMGRIKRGFTSIKEDVERELGADDIRRELRNESILEKERQILKDTAEKTNEMLRDKPAQTLFEDLETPKTDTPTTEVPANTTANKEQSS</sequence>
<dbReference type="PRINTS" id="PR01506">
    <property type="entry name" value="TATBPROTEIN"/>
</dbReference>